<dbReference type="Proteomes" id="UP000094056">
    <property type="component" value="Unassembled WGS sequence"/>
</dbReference>
<accession>A0A1E3XD36</accession>
<organism evidence="1 2">
    <name type="scientific">Candidatus Scalindua rubra</name>
    <dbReference type="NCBI Taxonomy" id="1872076"/>
    <lineage>
        <taxon>Bacteria</taxon>
        <taxon>Pseudomonadati</taxon>
        <taxon>Planctomycetota</taxon>
        <taxon>Candidatus Brocadiia</taxon>
        <taxon>Candidatus Brocadiales</taxon>
        <taxon>Candidatus Scalinduaceae</taxon>
        <taxon>Candidatus Scalindua</taxon>
    </lineage>
</organism>
<evidence type="ECO:0008006" key="3">
    <source>
        <dbReference type="Google" id="ProtNLM"/>
    </source>
</evidence>
<gene>
    <name evidence="1" type="ORF">SCARUB_01333</name>
</gene>
<protein>
    <recommendedName>
        <fullName evidence="3">Transcriptional regulator</fullName>
    </recommendedName>
</protein>
<proteinExistence type="predicted"/>
<sequence>MTPNEKEALKKFQEVPEASAIAISKKLAVGVDYCQELCMSLVAQGHLKVVEGGRWPFFAVAEKVAKKKAANKK</sequence>
<dbReference type="AlphaFoldDB" id="A0A1E3XD36"/>
<name>A0A1E3XD36_9BACT</name>
<evidence type="ECO:0000313" key="2">
    <source>
        <dbReference type="Proteomes" id="UP000094056"/>
    </source>
</evidence>
<dbReference type="EMBL" id="MAYW01000026">
    <property type="protein sequence ID" value="ODS33509.1"/>
    <property type="molecule type" value="Genomic_DNA"/>
</dbReference>
<reference evidence="1 2" key="1">
    <citation type="submission" date="2016-07" db="EMBL/GenBank/DDBJ databases">
        <title>Draft genome of Scalindua rubra, obtained from a brine-seawater interface in the Red Sea, sheds light on salt adaptation in anammox bacteria.</title>
        <authorList>
            <person name="Speth D.R."/>
            <person name="Lagkouvardos I."/>
            <person name="Wang Y."/>
            <person name="Qian P.-Y."/>
            <person name="Dutilh B.E."/>
            <person name="Jetten M.S."/>
        </authorList>
    </citation>
    <scope>NUCLEOTIDE SEQUENCE [LARGE SCALE GENOMIC DNA]</scope>
    <source>
        <strain evidence="1">BSI-1</strain>
    </source>
</reference>
<comment type="caution">
    <text evidence="1">The sequence shown here is derived from an EMBL/GenBank/DDBJ whole genome shotgun (WGS) entry which is preliminary data.</text>
</comment>
<evidence type="ECO:0000313" key="1">
    <source>
        <dbReference type="EMBL" id="ODS33509.1"/>
    </source>
</evidence>